<evidence type="ECO:0000313" key="1">
    <source>
        <dbReference type="EMBL" id="ARF12285.1"/>
    </source>
</evidence>
<dbReference type="EMBL" id="KY684111">
    <property type="protein sequence ID" value="ARF12285.1"/>
    <property type="molecule type" value="Genomic_DNA"/>
</dbReference>
<sequence length="145" mass="17001">MDNLPIELLQEINDQLDFFDQINFKSIGKWFHDNILIKQVIPYILIRKHIGHGTMDIIYYVKLDKLSQIIERYSQEWINNHDFHDISILIPNKPSDDHVSKCVSDFVLRIHNSQLYAGDNPFNLRITIIKCLEVANRILALADSI</sequence>
<organism evidence="1">
    <name type="scientific">Klosneuvirus KNV1</name>
    <dbReference type="NCBI Taxonomy" id="1977640"/>
    <lineage>
        <taxon>Viruses</taxon>
        <taxon>Varidnaviria</taxon>
        <taxon>Bamfordvirae</taxon>
        <taxon>Nucleocytoviricota</taxon>
        <taxon>Megaviricetes</taxon>
        <taxon>Imitervirales</taxon>
        <taxon>Mimiviridae</taxon>
        <taxon>Klosneuvirinae</taxon>
        <taxon>Klosneuvirus</taxon>
    </lineage>
</organism>
<name>A0A1V0SKL4_9VIRU</name>
<proteinExistence type="predicted"/>
<accession>A0A1V0SKL4</accession>
<reference evidence="1" key="1">
    <citation type="journal article" date="2017" name="Science">
        <title>Giant viruses with an expanded complement of translation system components.</title>
        <authorList>
            <person name="Schulz F."/>
            <person name="Yutin N."/>
            <person name="Ivanova N.N."/>
            <person name="Ortega D.R."/>
            <person name="Lee T.K."/>
            <person name="Vierheilig J."/>
            <person name="Daims H."/>
            <person name="Horn M."/>
            <person name="Wagner M."/>
            <person name="Jensen G.J."/>
            <person name="Kyrpides N.C."/>
            <person name="Koonin E.V."/>
            <person name="Woyke T."/>
        </authorList>
    </citation>
    <scope>NUCLEOTIDE SEQUENCE</scope>
    <source>
        <strain evidence="1">KNV1</strain>
    </source>
</reference>
<protein>
    <recommendedName>
        <fullName evidence="2">F-box domain-containing protein</fullName>
    </recommendedName>
</protein>
<evidence type="ECO:0008006" key="2">
    <source>
        <dbReference type="Google" id="ProtNLM"/>
    </source>
</evidence>
<gene>
    <name evidence="1" type="ORF">Klosneuvirus_4_100</name>
</gene>